<dbReference type="InterPro" id="IPR001610">
    <property type="entry name" value="PAC"/>
</dbReference>
<accession>A0A9E8HIK5</accession>
<dbReference type="AlphaFoldDB" id="A0A9E8HIK5"/>
<dbReference type="Pfam" id="PF00990">
    <property type="entry name" value="GGDEF"/>
    <property type="match status" value="1"/>
</dbReference>
<dbReference type="Gene3D" id="3.30.450.20">
    <property type="entry name" value="PAS domain"/>
    <property type="match status" value="1"/>
</dbReference>
<keyword evidence="5" id="KW-1185">Reference proteome</keyword>
<dbReference type="InterPro" id="IPR029787">
    <property type="entry name" value="Nucleotide_cyclase"/>
</dbReference>
<dbReference type="NCBIfam" id="TIGR00254">
    <property type="entry name" value="GGDEF"/>
    <property type="match status" value="1"/>
</dbReference>
<dbReference type="InterPro" id="IPR000700">
    <property type="entry name" value="PAS-assoc_C"/>
</dbReference>
<evidence type="ECO:0000313" key="5">
    <source>
        <dbReference type="Proteomes" id="UP001164472"/>
    </source>
</evidence>
<evidence type="ECO:0000259" key="2">
    <source>
        <dbReference type="PROSITE" id="PS50113"/>
    </source>
</evidence>
<evidence type="ECO:0000259" key="1">
    <source>
        <dbReference type="PROSITE" id="PS50112"/>
    </source>
</evidence>
<dbReference type="SMART" id="SM00267">
    <property type="entry name" value="GGDEF"/>
    <property type="match status" value="1"/>
</dbReference>
<dbReference type="InterPro" id="IPR043128">
    <property type="entry name" value="Rev_trsase/Diguanyl_cyclase"/>
</dbReference>
<dbReference type="Proteomes" id="UP001164472">
    <property type="component" value="Chromosome"/>
</dbReference>
<dbReference type="InterPro" id="IPR000014">
    <property type="entry name" value="PAS"/>
</dbReference>
<dbReference type="CDD" id="cd00130">
    <property type="entry name" value="PAS"/>
    <property type="match status" value="1"/>
</dbReference>
<dbReference type="SUPFAM" id="SSF55785">
    <property type="entry name" value="PYP-like sensor domain (PAS domain)"/>
    <property type="match status" value="1"/>
</dbReference>
<dbReference type="PANTHER" id="PTHR44757">
    <property type="entry name" value="DIGUANYLATE CYCLASE DGCP"/>
    <property type="match status" value="1"/>
</dbReference>
<evidence type="ECO:0000313" key="4">
    <source>
        <dbReference type="EMBL" id="UZW75069.1"/>
    </source>
</evidence>
<organism evidence="4 5">
    <name type="scientific">Alkalimarinus sediminis</name>
    <dbReference type="NCBI Taxonomy" id="1632866"/>
    <lineage>
        <taxon>Bacteria</taxon>
        <taxon>Pseudomonadati</taxon>
        <taxon>Pseudomonadota</taxon>
        <taxon>Gammaproteobacteria</taxon>
        <taxon>Alteromonadales</taxon>
        <taxon>Alteromonadaceae</taxon>
        <taxon>Alkalimarinus</taxon>
    </lineage>
</organism>
<dbReference type="KEGG" id="asem:NNL22_00240"/>
<dbReference type="Pfam" id="PF13426">
    <property type="entry name" value="PAS_9"/>
    <property type="match status" value="1"/>
</dbReference>
<name>A0A9E8HIK5_9ALTE</name>
<dbReference type="InterPro" id="IPR052155">
    <property type="entry name" value="Biofilm_reg_signaling"/>
</dbReference>
<dbReference type="RefSeq" id="WP_251812269.1">
    <property type="nucleotide sequence ID" value="NZ_CP101527.1"/>
</dbReference>
<dbReference type="PANTHER" id="PTHR44757:SF2">
    <property type="entry name" value="BIOFILM ARCHITECTURE MAINTENANCE PROTEIN MBAA"/>
    <property type="match status" value="1"/>
</dbReference>
<reference evidence="4" key="1">
    <citation type="submission" date="2022-07" db="EMBL/GenBank/DDBJ databases">
        <title>Alkalimarinus sp. nov., isolated from gut of a Alitta virens.</title>
        <authorList>
            <person name="Yang A.I."/>
            <person name="Shin N.-R."/>
        </authorList>
    </citation>
    <scope>NUCLEOTIDE SEQUENCE</scope>
    <source>
        <strain evidence="4">FA028</strain>
    </source>
</reference>
<dbReference type="Gene3D" id="3.30.70.270">
    <property type="match status" value="1"/>
</dbReference>
<dbReference type="EMBL" id="CP101527">
    <property type="protein sequence ID" value="UZW75069.1"/>
    <property type="molecule type" value="Genomic_DNA"/>
</dbReference>
<dbReference type="NCBIfam" id="TIGR00229">
    <property type="entry name" value="sensory_box"/>
    <property type="match status" value="1"/>
</dbReference>
<dbReference type="SMART" id="SM00091">
    <property type="entry name" value="PAS"/>
    <property type="match status" value="1"/>
</dbReference>
<dbReference type="PROSITE" id="PS50113">
    <property type="entry name" value="PAC"/>
    <property type="match status" value="1"/>
</dbReference>
<feature type="domain" description="GGDEF" evidence="3">
    <location>
        <begin position="175"/>
        <end position="311"/>
    </location>
</feature>
<gene>
    <name evidence="4" type="ORF">NNL22_00240</name>
</gene>
<protein>
    <submittedName>
        <fullName evidence="4">Sensor domain-containing diguanylate cyclase</fullName>
    </submittedName>
</protein>
<proteinExistence type="predicted"/>
<dbReference type="PROSITE" id="PS50112">
    <property type="entry name" value="PAS"/>
    <property type="match status" value="1"/>
</dbReference>
<evidence type="ECO:0000259" key="3">
    <source>
        <dbReference type="PROSITE" id="PS50887"/>
    </source>
</evidence>
<dbReference type="SUPFAM" id="SSF55073">
    <property type="entry name" value="Nucleotide cyclase"/>
    <property type="match status" value="1"/>
</dbReference>
<feature type="domain" description="PAC" evidence="2">
    <location>
        <begin position="76"/>
        <end position="130"/>
    </location>
</feature>
<sequence length="314" mass="34885">MDTQLILAALAECRDGIVITDAISPKNRIIYTNKAFQVMTGFSESELIDKGSRFLLGNKTRPTAAKAFRQALGEGARVQVTVSAICKDGSQKWVEISGGPFEYNGEKKRYFIGTCRDVSERVEAVEALMASEIKFEKTDVEVKVSSYDTVTSLYNRGYFEEVAEREWMAMLQEHRPLSVFLIGIENLARFKERQGIEDSNKLMANIASALRQVFRRGIDLVAKYDDERFIVISTGMAWEEAESMAARLDDVVDRELTQNVPTDINLNGFIGVATQIPEEGFHVDHLIEAAEKALLKASTHPGASVVVAESDCVA</sequence>
<feature type="domain" description="PAS" evidence="1">
    <location>
        <begin position="2"/>
        <end position="75"/>
    </location>
</feature>
<dbReference type="InterPro" id="IPR035965">
    <property type="entry name" value="PAS-like_dom_sf"/>
</dbReference>
<dbReference type="InterPro" id="IPR000160">
    <property type="entry name" value="GGDEF_dom"/>
</dbReference>
<dbReference type="CDD" id="cd01949">
    <property type="entry name" value="GGDEF"/>
    <property type="match status" value="1"/>
</dbReference>
<dbReference type="PROSITE" id="PS50887">
    <property type="entry name" value="GGDEF"/>
    <property type="match status" value="1"/>
</dbReference>
<dbReference type="SMART" id="SM00086">
    <property type="entry name" value="PAC"/>
    <property type="match status" value="1"/>
</dbReference>